<accession>A0A4Y7R6S0</accession>
<dbReference type="GO" id="GO:0051536">
    <property type="term" value="F:iron-sulfur cluster binding"/>
    <property type="evidence" value="ECO:0007669"/>
    <property type="project" value="UniProtKB-KW"/>
</dbReference>
<keyword evidence="1" id="KW-0949">S-adenosyl-L-methionine</keyword>
<dbReference type="PANTHER" id="PTHR43306:SF1">
    <property type="entry name" value="7,8-DIHYDRO-6-HYDROXYMETHYLPTERIN DIMETHYLTRANSFERASE"/>
    <property type="match status" value="1"/>
</dbReference>
<dbReference type="CDD" id="cd01335">
    <property type="entry name" value="Radical_SAM"/>
    <property type="match status" value="1"/>
</dbReference>
<dbReference type="AlphaFoldDB" id="A0A4Y7R6S0"/>
<dbReference type="PROSITE" id="PS51918">
    <property type="entry name" value="RADICAL_SAM"/>
    <property type="match status" value="1"/>
</dbReference>
<sequence length="447" mass="50021">MPVLSRKDRVGGNRNLCPVCLSRIPAQKVKYGAKVYLEKTCPQHGDYNTIIWNGPPDYESWELIRQPSPSVSCITKVDKGCPYDCGICPGHRQNTCCVLLEVTNRCNLLCPVCFASSQENAAPDPSLEEIGAWYDTLMRCGGPFNIQLSGGEPSLRDDIADIIRLGKKKGFSFFQLNTNGLRLAEEPAYVETLQKAGLNCVFLQFDAMRDEPYFALRGRKLLETKLQAIENCIDAGLGLVLVPTLVPGLNENEIGPIIRFAIENLPHIRGVHFQPVSYFGRYGEKKNERITIPDVLRAIEEQTGGQMKVEDFRPGTAENSYCSFNASFLLQPDGALKVLPKTQNCCCSSSTEQRPAGDSKKAREYVARQWSSAPEPKWVISRYAAPGSFDEFLERRALYTLAVSGMAFQDAWNLDLTRLQECYIHVVSPDRRIIPFCAYNLTSMEHP</sequence>
<evidence type="ECO:0000256" key="3">
    <source>
        <dbReference type="ARBA" id="ARBA00023004"/>
    </source>
</evidence>
<keyword evidence="2" id="KW-0479">Metal-binding</keyword>
<comment type="caution">
    <text evidence="6">The sequence shown here is derived from an EMBL/GenBank/DDBJ whole genome shotgun (WGS) entry which is preliminary data.</text>
</comment>
<dbReference type="NCBIfam" id="NF045646">
    <property type="entry name" value="rSAM_Se_TrsS"/>
    <property type="match status" value="1"/>
</dbReference>
<dbReference type="SFLD" id="SFLDG01100">
    <property type="entry name" value="methyltransferase_(Class_D)"/>
    <property type="match status" value="1"/>
</dbReference>
<dbReference type="GO" id="GO:0003824">
    <property type="term" value="F:catalytic activity"/>
    <property type="evidence" value="ECO:0007669"/>
    <property type="project" value="InterPro"/>
</dbReference>
<organism evidence="6 7">
    <name type="scientific">Pelotomaculum schinkii</name>
    <dbReference type="NCBI Taxonomy" id="78350"/>
    <lineage>
        <taxon>Bacteria</taxon>
        <taxon>Bacillati</taxon>
        <taxon>Bacillota</taxon>
        <taxon>Clostridia</taxon>
        <taxon>Eubacteriales</taxon>
        <taxon>Desulfotomaculaceae</taxon>
        <taxon>Pelotomaculum</taxon>
    </lineage>
</organism>
<dbReference type="Pfam" id="PF23545">
    <property type="entry name" value="Zn_ribbon_HMPTM"/>
    <property type="match status" value="1"/>
</dbReference>
<dbReference type="InterPro" id="IPR007197">
    <property type="entry name" value="rSAM"/>
</dbReference>
<dbReference type="PANTHER" id="PTHR43306">
    <property type="entry name" value="7,8-DIHYDRO-6-HYDROXYMETHYLPTERIN DIMETHYLTRANSFERASE"/>
    <property type="match status" value="1"/>
</dbReference>
<dbReference type="Pfam" id="PF04055">
    <property type="entry name" value="Radical_SAM"/>
    <property type="match status" value="1"/>
</dbReference>
<dbReference type="InterPro" id="IPR056488">
    <property type="entry name" value="Zn_ribbon_HMPTM"/>
</dbReference>
<dbReference type="EMBL" id="QFGA01000004">
    <property type="protein sequence ID" value="TEB04432.1"/>
    <property type="molecule type" value="Genomic_DNA"/>
</dbReference>
<dbReference type="InterPro" id="IPR058240">
    <property type="entry name" value="rSAM_sf"/>
</dbReference>
<dbReference type="SFLD" id="SFLDG01067">
    <property type="entry name" value="SPASM/twitch_domain_containing"/>
    <property type="match status" value="1"/>
</dbReference>
<dbReference type="Gene3D" id="3.20.20.70">
    <property type="entry name" value="Aldolase class I"/>
    <property type="match status" value="1"/>
</dbReference>
<dbReference type="InterPro" id="IPR013785">
    <property type="entry name" value="Aldolase_TIM"/>
</dbReference>
<dbReference type="SUPFAM" id="SSF102114">
    <property type="entry name" value="Radical SAM enzymes"/>
    <property type="match status" value="1"/>
</dbReference>
<protein>
    <submittedName>
        <fullName evidence="6">Cyclic pyranopterin monophosphate synthase 1</fullName>
    </submittedName>
</protein>
<dbReference type="InterPro" id="IPR034474">
    <property type="entry name" value="Methyltransferase_Class_D"/>
</dbReference>
<keyword evidence="4" id="KW-0411">Iron-sulfur</keyword>
<evidence type="ECO:0000259" key="5">
    <source>
        <dbReference type="PROSITE" id="PS51918"/>
    </source>
</evidence>
<gene>
    <name evidence="6" type="primary">moaA1_2</name>
    <name evidence="6" type="ORF">Psch_04159</name>
</gene>
<dbReference type="GO" id="GO:0046872">
    <property type="term" value="F:metal ion binding"/>
    <property type="evidence" value="ECO:0007669"/>
    <property type="project" value="UniProtKB-KW"/>
</dbReference>
<keyword evidence="7" id="KW-1185">Reference proteome</keyword>
<dbReference type="InterPro" id="IPR054698">
    <property type="entry name" value="rSAM_Se_TrsS"/>
</dbReference>
<proteinExistence type="predicted"/>
<evidence type="ECO:0000313" key="7">
    <source>
        <dbReference type="Proteomes" id="UP000298324"/>
    </source>
</evidence>
<dbReference type="Proteomes" id="UP000298324">
    <property type="component" value="Unassembled WGS sequence"/>
</dbReference>
<evidence type="ECO:0000256" key="4">
    <source>
        <dbReference type="ARBA" id="ARBA00023014"/>
    </source>
</evidence>
<evidence type="ECO:0000313" key="6">
    <source>
        <dbReference type="EMBL" id="TEB04432.1"/>
    </source>
</evidence>
<feature type="domain" description="Radical SAM core" evidence="5">
    <location>
        <begin position="92"/>
        <end position="308"/>
    </location>
</feature>
<name>A0A4Y7R6S0_9FIRM</name>
<dbReference type="SFLD" id="SFLDS00029">
    <property type="entry name" value="Radical_SAM"/>
    <property type="match status" value="1"/>
</dbReference>
<evidence type="ECO:0000256" key="2">
    <source>
        <dbReference type="ARBA" id="ARBA00022723"/>
    </source>
</evidence>
<dbReference type="RefSeq" id="WP_190259547.1">
    <property type="nucleotide sequence ID" value="NZ_QFGA01000004.1"/>
</dbReference>
<keyword evidence="3" id="KW-0408">Iron</keyword>
<reference evidence="6 7" key="1">
    <citation type="journal article" date="2018" name="Environ. Microbiol.">
        <title>Novel energy conservation strategies and behaviour of Pelotomaculum schinkii driving syntrophic propionate catabolism.</title>
        <authorList>
            <person name="Hidalgo-Ahumada C.A.P."/>
            <person name="Nobu M.K."/>
            <person name="Narihiro T."/>
            <person name="Tamaki H."/>
            <person name="Liu W.T."/>
            <person name="Kamagata Y."/>
            <person name="Stams A.J.M."/>
            <person name="Imachi H."/>
            <person name="Sousa D.Z."/>
        </authorList>
    </citation>
    <scope>NUCLEOTIDE SEQUENCE [LARGE SCALE GENOMIC DNA]</scope>
    <source>
        <strain evidence="6 7">HH</strain>
    </source>
</reference>
<evidence type="ECO:0000256" key="1">
    <source>
        <dbReference type="ARBA" id="ARBA00022691"/>
    </source>
</evidence>